<sequence>MLQDKDRIFTNLYGHEPWNLDAAMKRGDWDGTKELLAKGRDWIISEMKESGLRGRGGAGFPTGLKWSFMPKESDGRPSYLVVNADEGEPGTCKDRDLMRHDPHKLIEGCLIAGFAMNAVAAYIYIRGEFYREAEVLNAAIEEARAKGFLGKNACGSGYDFDVHVHRGAGAYICGEETALIESLEGKKGQPRLKPPFPANVGVWGCPTTVNNVESIAVAPTILRRGASWFAGLGRENNTGTKVFCISGHVNNPCNVEEEMGIPLKELIEKHAGGVRGGWDNLLAVIPGGSSVPVLPKEICDTVRMDFDSLRDVQSGLGTAAVIVMDKSTDIVKAIARLSEFYKHESCGQCTPCREGTGWMWRVMERLVVGKADKEEIDMLLDVTKQIEGHTICALGDAAAWPIQGLMRHFRHEVEARIDAYHAKAAE</sequence>
<comment type="similarity">
    <text evidence="3 13">Belongs to the complex I 51 kDa subunit family.</text>
</comment>
<dbReference type="FunFam" id="3.40.50.11540:FF:000001">
    <property type="entry name" value="NADH dehydrogenase [ubiquinone] flavoprotein 1, mitochondrial"/>
    <property type="match status" value="1"/>
</dbReference>
<dbReference type="SUPFAM" id="SSF140490">
    <property type="entry name" value="Nqo1C-terminal domain-like"/>
    <property type="match status" value="1"/>
</dbReference>
<evidence type="ECO:0000313" key="15">
    <source>
        <dbReference type="EMBL" id="GHF28686.1"/>
    </source>
</evidence>
<keyword evidence="11 13" id="KW-0520">NAD</keyword>
<protein>
    <recommendedName>
        <fullName evidence="13">NADH-quinone oxidoreductase subunit F</fullName>
        <ecNumber evidence="13">7.1.1.-</ecNumber>
    </recommendedName>
</protein>
<dbReference type="GO" id="GO:0051287">
    <property type="term" value="F:NAD binding"/>
    <property type="evidence" value="ECO:0007669"/>
    <property type="project" value="UniProtKB-UniRule"/>
</dbReference>
<evidence type="ECO:0000256" key="12">
    <source>
        <dbReference type="ARBA" id="ARBA00047712"/>
    </source>
</evidence>
<evidence type="ECO:0000256" key="3">
    <source>
        <dbReference type="ARBA" id="ARBA00007523"/>
    </source>
</evidence>
<dbReference type="InterPro" id="IPR037207">
    <property type="entry name" value="Nuop51_4Fe4S-bd_sf"/>
</dbReference>
<dbReference type="SUPFAM" id="SSF142984">
    <property type="entry name" value="Nqo1 middle domain-like"/>
    <property type="match status" value="1"/>
</dbReference>
<dbReference type="Pfam" id="PF22461">
    <property type="entry name" value="SLBB_2"/>
    <property type="match status" value="1"/>
</dbReference>
<dbReference type="EC" id="7.1.1.-" evidence="13"/>
<keyword evidence="4 13" id="KW-0004">4Fe-4S</keyword>
<comment type="caution">
    <text evidence="15">The sequence shown here is derived from an EMBL/GenBank/DDBJ whole genome shotgun (WGS) entry which is preliminary data.</text>
</comment>
<dbReference type="GO" id="GO:0048038">
    <property type="term" value="F:quinone binding"/>
    <property type="evidence" value="ECO:0007669"/>
    <property type="project" value="UniProtKB-KW"/>
</dbReference>
<dbReference type="FunFam" id="3.10.20.600:FF:000001">
    <property type="entry name" value="NADH dehydrogenase [ubiquinone] flavoprotein 1, mitochondrial"/>
    <property type="match status" value="1"/>
</dbReference>
<reference evidence="15" key="1">
    <citation type="journal article" date="2014" name="Int. J. Syst. Evol. Microbiol.">
        <title>Complete genome sequence of Corynebacterium casei LMG S-19264T (=DSM 44701T), isolated from a smear-ripened cheese.</title>
        <authorList>
            <consortium name="US DOE Joint Genome Institute (JGI-PGF)"/>
            <person name="Walter F."/>
            <person name="Albersmeier A."/>
            <person name="Kalinowski J."/>
            <person name="Ruckert C."/>
        </authorList>
    </citation>
    <scope>NUCLEOTIDE SEQUENCE</scope>
    <source>
        <strain evidence="15">KCTC 42590</strain>
    </source>
</reference>
<dbReference type="Pfam" id="PF01512">
    <property type="entry name" value="Complex1_51K"/>
    <property type="match status" value="1"/>
</dbReference>
<dbReference type="PANTHER" id="PTHR11780">
    <property type="entry name" value="NADH-UBIQUINONE OXIDOREDUCTASE FLAVOPROTEIN 1 NDUFV1"/>
    <property type="match status" value="1"/>
</dbReference>
<dbReference type="Pfam" id="PF10589">
    <property type="entry name" value="NADH_4Fe-4S"/>
    <property type="match status" value="1"/>
</dbReference>
<name>A0A919AXU4_9PROT</name>
<dbReference type="InterPro" id="IPR011537">
    <property type="entry name" value="NADH-UbQ_OxRdtase_suF"/>
</dbReference>
<dbReference type="InterPro" id="IPR054765">
    <property type="entry name" value="SLBB_dom"/>
</dbReference>
<dbReference type="GO" id="GO:0046872">
    <property type="term" value="F:metal ion binding"/>
    <property type="evidence" value="ECO:0007669"/>
    <property type="project" value="UniProtKB-KW"/>
</dbReference>
<dbReference type="SMART" id="SM00928">
    <property type="entry name" value="NADH_4Fe-4S"/>
    <property type="match status" value="1"/>
</dbReference>
<comment type="function">
    <text evidence="13">NDH-1 shuttles electrons from NADH, via FMN and iron-sulfur (Fe-S) centers, to quinones in the respiratory chain.</text>
</comment>
<keyword evidence="13" id="KW-0874">Quinone</keyword>
<comment type="cofactor">
    <cofactor evidence="1 13">
        <name>FMN</name>
        <dbReference type="ChEBI" id="CHEBI:58210"/>
    </cofactor>
</comment>
<dbReference type="NCBIfam" id="TIGR01959">
    <property type="entry name" value="nuoF_fam"/>
    <property type="match status" value="1"/>
</dbReference>
<dbReference type="EMBL" id="BNCI01000002">
    <property type="protein sequence ID" value="GHF28686.1"/>
    <property type="molecule type" value="Genomic_DNA"/>
</dbReference>
<evidence type="ECO:0000256" key="5">
    <source>
        <dbReference type="ARBA" id="ARBA00022630"/>
    </source>
</evidence>
<evidence type="ECO:0000256" key="4">
    <source>
        <dbReference type="ARBA" id="ARBA00022485"/>
    </source>
</evidence>
<dbReference type="Gene3D" id="1.20.1440.230">
    <property type="entry name" value="NADH-ubiquinone oxidoreductase 51kDa subunit, iron-sulphur binding domain"/>
    <property type="match status" value="1"/>
</dbReference>
<dbReference type="Proteomes" id="UP000630923">
    <property type="component" value="Unassembled WGS sequence"/>
</dbReference>
<evidence type="ECO:0000256" key="2">
    <source>
        <dbReference type="ARBA" id="ARBA00001966"/>
    </source>
</evidence>
<dbReference type="GO" id="GO:0051539">
    <property type="term" value="F:4 iron, 4 sulfur cluster binding"/>
    <property type="evidence" value="ECO:0007669"/>
    <property type="project" value="UniProtKB-UniRule"/>
</dbReference>
<comment type="catalytic activity">
    <reaction evidence="12 13">
        <text>a quinone + NADH + 5 H(+)(in) = a quinol + NAD(+) + 4 H(+)(out)</text>
        <dbReference type="Rhea" id="RHEA:57888"/>
        <dbReference type="ChEBI" id="CHEBI:15378"/>
        <dbReference type="ChEBI" id="CHEBI:24646"/>
        <dbReference type="ChEBI" id="CHEBI:57540"/>
        <dbReference type="ChEBI" id="CHEBI:57945"/>
        <dbReference type="ChEBI" id="CHEBI:132124"/>
    </reaction>
</comment>
<gene>
    <name evidence="15" type="ORF">GCM10017044_24900</name>
</gene>
<dbReference type="SUPFAM" id="SSF142019">
    <property type="entry name" value="Nqo1 FMN-binding domain-like"/>
    <property type="match status" value="1"/>
</dbReference>
<keyword evidence="6 13" id="KW-0288">FMN</keyword>
<keyword evidence="16" id="KW-1185">Reference proteome</keyword>
<dbReference type="GO" id="GO:0010181">
    <property type="term" value="F:FMN binding"/>
    <property type="evidence" value="ECO:0007669"/>
    <property type="project" value="InterPro"/>
</dbReference>
<dbReference type="Gene3D" id="3.40.50.11540">
    <property type="entry name" value="NADH-ubiquinone oxidoreductase 51kDa subunit"/>
    <property type="match status" value="1"/>
</dbReference>
<dbReference type="PROSITE" id="PS00645">
    <property type="entry name" value="COMPLEX1_51K_2"/>
    <property type="match status" value="1"/>
</dbReference>
<organism evidence="15 16">
    <name type="scientific">Kordiimonas sediminis</name>
    <dbReference type="NCBI Taxonomy" id="1735581"/>
    <lineage>
        <taxon>Bacteria</taxon>
        <taxon>Pseudomonadati</taxon>
        <taxon>Pseudomonadota</taxon>
        <taxon>Alphaproteobacteria</taxon>
        <taxon>Kordiimonadales</taxon>
        <taxon>Kordiimonadaceae</taxon>
        <taxon>Kordiimonas</taxon>
    </lineage>
</organism>
<dbReference type="AlphaFoldDB" id="A0A919AXU4"/>
<keyword evidence="5 13" id="KW-0285">Flavoprotein</keyword>
<evidence type="ECO:0000256" key="11">
    <source>
        <dbReference type="ARBA" id="ARBA00023027"/>
    </source>
</evidence>
<evidence type="ECO:0000256" key="8">
    <source>
        <dbReference type="ARBA" id="ARBA00022967"/>
    </source>
</evidence>
<dbReference type="InterPro" id="IPR037225">
    <property type="entry name" value="Nuo51_FMN-bd_sf"/>
</dbReference>
<evidence type="ECO:0000256" key="9">
    <source>
        <dbReference type="ARBA" id="ARBA00023004"/>
    </source>
</evidence>
<proteinExistence type="inferred from homology"/>
<comment type="cofactor">
    <cofactor evidence="2 13">
        <name>[4Fe-4S] cluster</name>
        <dbReference type="ChEBI" id="CHEBI:49883"/>
    </cofactor>
</comment>
<reference evidence="15" key="2">
    <citation type="submission" date="2020-09" db="EMBL/GenBank/DDBJ databases">
        <authorList>
            <person name="Sun Q."/>
            <person name="Kim S."/>
        </authorList>
    </citation>
    <scope>NUCLEOTIDE SEQUENCE</scope>
    <source>
        <strain evidence="15">KCTC 42590</strain>
    </source>
</reference>
<dbReference type="GO" id="GO:0008137">
    <property type="term" value="F:NADH dehydrogenase (ubiquinone) activity"/>
    <property type="evidence" value="ECO:0007669"/>
    <property type="project" value="InterPro"/>
</dbReference>
<dbReference type="Gene3D" id="3.10.20.600">
    <property type="match status" value="1"/>
</dbReference>
<dbReference type="RefSeq" id="WP_191253440.1">
    <property type="nucleotide sequence ID" value="NZ_BNCI01000002.1"/>
</dbReference>
<evidence type="ECO:0000259" key="14">
    <source>
        <dbReference type="SMART" id="SM00928"/>
    </source>
</evidence>
<dbReference type="InterPro" id="IPR050837">
    <property type="entry name" value="ComplexI_51kDa_subunit"/>
</dbReference>
<evidence type="ECO:0000313" key="16">
    <source>
        <dbReference type="Proteomes" id="UP000630923"/>
    </source>
</evidence>
<keyword evidence="7 13" id="KW-0479">Metal-binding</keyword>
<dbReference type="PANTHER" id="PTHR11780:SF10">
    <property type="entry name" value="NADH DEHYDROGENASE [UBIQUINONE] FLAVOPROTEIN 1, MITOCHONDRIAL"/>
    <property type="match status" value="1"/>
</dbReference>
<dbReference type="InterPro" id="IPR019575">
    <property type="entry name" value="Nuop51_4Fe4S-bd"/>
</dbReference>
<keyword evidence="9 13" id="KW-0408">Iron</keyword>
<feature type="domain" description="NADH-ubiquinone oxidoreductase 51kDa subunit iron-sulphur binding" evidence="14">
    <location>
        <begin position="331"/>
        <end position="376"/>
    </location>
</feature>
<keyword evidence="10 13" id="KW-0411">Iron-sulfur</keyword>
<dbReference type="InterPro" id="IPR011538">
    <property type="entry name" value="Nuo51_FMN-bd"/>
</dbReference>
<dbReference type="InterPro" id="IPR001949">
    <property type="entry name" value="NADH-UbQ_OxRdtase_51kDa_CS"/>
</dbReference>
<evidence type="ECO:0000256" key="1">
    <source>
        <dbReference type="ARBA" id="ARBA00001917"/>
    </source>
</evidence>
<evidence type="ECO:0000256" key="6">
    <source>
        <dbReference type="ARBA" id="ARBA00022643"/>
    </source>
</evidence>
<dbReference type="FunFam" id="1.20.1440.230:FF:000001">
    <property type="entry name" value="Mitochondrial NADH dehydrogenase flavoprotein 1"/>
    <property type="match status" value="1"/>
</dbReference>
<dbReference type="NCBIfam" id="NF010120">
    <property type="entry name" value="PRK13596.1"/>
    <property type="match status" value="1"/>
</dbReference>
<keyword evidence="8" id="KW-1278">Translocase</keyword>
<evidence type="ECO:0000256" key="7">
    <source>
        <dbReference type="ARBA" id="ARBA00022723"/>
    </source>
</evidence>
<evidence type="ECO:0000256" key="13">
    <source>
        <dbReference type="RuleBase" id="RU364066"/>
    </source>
</evidence>
<accession>A0A919AXU4</accession>
<dbReference type="PROSITE" id="PS00644">
    <property type="entry name" value="COMPLEX1_51K_1"/>
    <property type="match status" value="1"/>
</dbReference>
<evidence type="ECO:0000256" key="10">
    <source>
        <dbReference type="ARBA" id="ARBA00023014"/>
    </source>
</evidence>